<dbReference type="Proteomes" id="UP001501337">
    <property type="component" value="Unassembled WGS sequence"/>
</dbReference>
<evidence type="ECO:0000313" key="2">
    <source>
        <dbReference type="Proteomes" id="UP001501337"/>
    </source>
</evidence>
<accession>A0ABP7PYM0</accession>
<gene>
    <name evidence="1" type="ORF">GCM10022278_31950</name>
</gene>
<organism evidence="1 2">
    <name type="scientific">Allohahella marinimesophila</name>
    <dbReference type="NCBI Taxonomy" id="1054972"/>
    <lineage>
        <taxon>Bacteria</taxon>
        <taxon>Pseudomonadati</taxon>
        <taxon>Pseudomonadota</taxon>
        <taxon>Gammaproteobacteria</taxon>
        <taxon>Oceanospirillales</taxon>
        <taxon>Hahellaceae</taxon>
        <taxon>Allohahella</taxon>
    </lineage>
</organism>
<keyword evidence="2" id="KW-1185">Reference proteome</keyword>
<proteinExistence type="predicted"/>
<evidence type="ECO:0008006" key="3">
    <source>
        <dbReference type="Google" id="ProtNLM"/>
    </source>
</evidence>
<reference evidence="2" key="1">
    <citation type="journal article" date="2019" name="Int. J. Syst. Evol. Microbiol.">
        <title>The Global Catalogue of Microorganisms (GCM) 10K type strain sequencing project: providing services to taxonomists for standard genome sequencing and annotation.</title>
        <authorList>
            <consortium name="The Broad Institute Genomics Platform"/>
            <consortium name="The Broad Institute Genome Sequencing Center for Infectious Disease"/>
            <person name="Wu L."/>
            <person name="Ma J."/>
        </authorList>
    </citation>
    <scope>NUCLEOTIDE SEQUENCE [LARGE SCALE GENOMIC DNA]</scope>
    <source>
        <strain evidence="2">JCM 17555</strain>
    </source>
</reference>
<comment type="caution">
    <text evidence="1">The sequence shown here is derived from an EMBL/GenBank/DDBJ whole genome shotgun (WGS) entry which is preliminary data.</text>
</comment>
<evidence type="ECO:0000313" key="1">
    <source>
        <dbReference type="EMBL" id="GAA3972211.1"/>
    </source>
</evidence>
<dbReference type="EMBL" id="BAABBO010000014">
    <property type="protein sequence ID" value="GAA3972211.1"/>
    <property type="molecule type" value="Genomic_DNA"/>
</dbReference>
<dbReference type="RefSeq" id="WP_344808191.1">
    <property type="nucleotide sequence ID" value="NZ_BAABBO010000014.1"/>
</dbReference>
<sequence length="146" mass="15900">MVPSIKPTPASTKLLGAFFILVISLLNAGCGSSNPETPEDISAAFIEAIFQNDGAFVDRYSTPGMKRGTNDKLKWLFTVAPHRVPKSYDITVDNFVESQPDMGRVHYQIDLITQNGAPKSFKGSLALQKHEGQWLVHGPGNVISSL</sequence>
<protein>
    <recommendedName>
        <fullName evidence="3">DUF4878 domain-containing protein</fullName>
    </recommendedName>
</protein>
<name>A0ABP7PYM0_9GAMM</name>